<dbReference type="Gene3D" id="3.90.1440.10">
    <property type="entry name" value="SecA, preprotein cross-linking domain"/>
    <property type="match status" value="1"/>
</dbReference>
<feature type="coiled-coil region" evidence="3">
    <location>
        <begin position="1340"/>
        <end position="1401"/>
    </location>
</feature>
<dbReference type="PANTHER" id="PTHR30612:SF0">
    <property type="entry name" value="CHLOROPLAST PROTEIN-TRANSPORTING ATPASE"/>
    <property type="match status" value="1"/>
</dbReference>
<protein>
    <recommendedName>
        <fullName evidence="5">SecA family profile domain-containing protein</fullName>
    </recommendedName>
</protein>
<keyword evidence="1" id="KW-0813">Transport</keyword>
<dbReference type="PROSITE" id="PS51196">
    <property type="entry name" value="SECA_MOTOR_DEAD"/>
    <property type="match status" value="1"/>
</dbReference>
<proteinExistence type="predicted"/>
<keyword evidence="1" id="KW-0653">Protein transport</keyword>
<feature type="domain" description="SecA family profile" evidence="5">
    <location>
        <begin position="479"/>
        <end position="1235"/>
    </location>
</feature>
<dbReference type="Pfam" id="PF07517">
    <property type="entry name" value="SecA_DEAD"/>
    <property type="match status" value="2"/>
</dbReference>
<gene>
    <name evidence="6" type="ORF">M9Y10_024412</name>
</gene>
<dbReference type="Gene3D" id="3.40.50.300">
    <property type="entry name" value="P-loop containing nucleotide triphosphate hydrolases"/>
    <property type="match status" value="3"/>
</dbReference>
<dbReference type="EMBL" id="JAPFFF010000033">
    <property type="protein sequence ID" value="KAK8844206.1"/>
    <property type="molecule type" value="Genomic_DNA"/>
</dbReference>
<dbReference type="Gene3D" id="1.10.510.10">
    <property type="entry name" value="Transferase(Phosphotransferase) domain 1"/>
    <property type="match status" value="1"/>
</dbReference>
<evidence type="ECO:0000313" key="6">
    <source>
        <dbReference type="EMBL" id="KAK8844206.1"/>
    </source>
</evidence>
<feature type="region of interest" description="Disordered" evidence="4">
    <location>
        <begin position="2131"/>
        <end position="2150"/>
    </location>
</feature>
<sequence>MPILNPSTQIYLLNKKKAKTSANANNFYRRYLKIASRHIFRDLSTMQTSMTFRKDLKQCISLVIRKFGCRINEVDLENPTISNIYKYLYNSMNSSVFDQTNKKSKKVEGNYFKLTDNFETSFFKPNTFYSLRHSWFFSDTPIAILTINTSYSMAKPDFCDLIKLEISLMKASGFTLVLCANLNNLTDFLLHLIQKYQFAEVHLTSENEDNLINFFNKSSFDFSFLKGFMYIYSPYISKKSQFREKYKKCKKILRVKLLTFSEDIKKSIKIPFFQIIRPFMYCKGGFKHQYLRVELSNTSLYNDKNDFDSFVPLETSGISQCYVSPDDFLNWQNNRVKVIYDDVSKNRRYDRYVNFEDLHIIRKDFYVDDPLATSKIKLAKINQINVLEKKINEKIEKRKNKSFKKDYIKSLSQEKLIDNSLKYVSYAYAFCENSLNNDFSIHRPQIYTAMKVSKSFFKKNNDDVDNIIMHKKWLENELSRNLYTTKANKNDKISKEILLKKAIELYIEITSLNLQNFNYEKLNNLFRSFFDKPMNYFKDLLQKDYSEIMKNISELGRNLKDDFFKQYFELIDSEIKKNLSKHHKGVIYQVDTGEGKSCIICLIAAILALNGKTVHICSSNIKLANRDYMDSFDFFRQLKLKSAVFVHENELPIPPKKKEKSMVEKSKDEVDEINIHSGVSDCLIGFNDFDYGGPSDNNEDIIKIDTIFKNNFGKYFELNTESDKTVYSKYYYNDDFDYYNEEQFYNSSKMNFAVCGLDCDNNIPRNKPNIIFSTFVNFECFYLKLLELSPGYIDDYYGKCALLIDEADSILIDEITNGTIVSRDIKSNSKEILKFVYDQRLAKVSAKKTFKIILEKWPECTDLSIKDIEQMYSEVDIVNNKEFENGKKYSIEEIKVKNYKRMKKLIKETLNVVQDIAVNVGKNIISLLASDNKEPVCFDEDEDDDDDDDDDDDEIKNGEEDLNEENTSVTIFRHIVPFDYDHKGILEPNKEFGGFIQQFIAIKESGKYQNMIIKDMSLNYLYVSHPIFVKLYNKVCGFTGTVGGLKEKNIYEQEYNLKTVTIPRNKPNQRIELPMILCDTIEDRNKCIVFEILQFHNQGNPVLAIFQDLKEIEIVAKMIYSIGIQQINFFDGKDDTVLPDRIAGIKGAISLGTNYCGRGTNILVNDKSLHVIISYYTSNVRVMNQARGRTARQGQKGTVRVICLKEQFLYPEMVYDDEMKNLVNEFSIKNRIQKDYISFFQEFKPWIFSNDMKEQKFSIDDIIKMREARINVNRIVAFNFRFPLKMKVDTFLKVQSQKIFSIFNCPNSKYTWRLFQKYIREMILEAWSIKVNEVDETFFNKKENRKYKKEIEKLKDLHLNIYSPEYQKKRRELNRKYAKNIEEYEKILEKSEEELLCLINNYIPKDIHDIVPTFMHIFTIVVDTYENDVLSTFKNISNAYIHHNKNEFLSCQIGFKPFSLFTESGARITYRNFKKTNYIIDPEMKYMKKTPKNRICLLSITEKIDDVFNLIFQKVNEIIGSKTFLKFFMRRTLCGCEFGICLNFPMCNQGVTDQQCIVDRDPLFVFTICVKSIIPVLAGVLIILLVYLASMAKDIGEWFTCFPAKLTKELAMKAVGLIVSTVSEELFHFGLDKIIELLQETLNKQLKKLRSINSNQAIEAANIIDDLKSLFTSKTGQKINEKFSSFLGDKIHVTVDWQELLKSCLDPERIMKISFFIILCASTFIMNFSCRKNAIQQAQKDSDEFEGSFNENLTSKRETKMKTIIKSISNREQKIIEKENLANNTVIEENYYYYYYEEEEEDDDAIKKFSTEERKEIEKQNIKSMLSLIDEISDFYPYKLYSFKPLDLHKKISDFIDDKSIKKITSHYYVMSSVFKKGIVKNKFLKLHYIGLNKKVFKKEVSIYATNKFPSILNIVGYSIYKNNFDLYFDNKCISTLETLFSEHHHDKYNLTKKIIIAYGIALALKYLHFHHIAYLNLIPENVLLDSSLFPYLSGFYKSIFIINKNDIVYFANDVFNYGLILTFLIKEHDMFSCFQPSLIFSLVEKPDSYISSCPNSELRNLIVGCWERDKNDEKSFSKICDSLESIAHNDHSINYKEFQKYGKMFKNCINENELNIDFIIEKHTKSFNDQNEVDTSTTNHSDTSIMEDF</sequence>
<reference evidence="6 7" key="1">
    <citation type="submission" date="2024-04" db="EMBL/GenBank/DDBJ databases">
        <title>Tritrichomonas musculus Genome.</title>
        <authorList>
            <person name="Alves-Ferreira E."/>
            <person name="Grigg M."/>
            <person name="Lorenzi H."/>
            <person name="Galac M."/>
        </authorList>
    </citation>
    <scope>NUCLEOTIDE SEQUENCE [LARGE SCALE GENOMIC DNA]</scope>
    <source>
        <strain evidence="6 7">EAF2021</strain>
    </source>
</reference>
<dbReference type="InterPro" id="IPR011009">
    <property type="entry name" value="Kinase-like_dom_sf"/>
</dbReference>
<dbReference type="InterPro" id="IPR000185">
    <property type="entry name" value="SecA"/>
</dbReference>
<evidence type="ECO:0000256" key="4">
    <source>
        <dbReference type="SAM" id="MobiDB-lite"/>
    </source>
</evidence>
<dbReference type="SUPFAM" id="SSF56112">
    <property type="entry name" value="Protein kinase-like (PK-like)"/>
    <property type="match status" value="1"/>
</dbReference>
<evidence type="ECO:0000313" key="7">
    <source>
        <dbReference type="Proteomes" id="UP001470230"/>
    </source>
</evidence>
<feature type="region of interest" description="Disordered" evidence="4">
    <location>
        <begin position="935"/>
        <end position="963"/>
    </location>
</feature>
<dbReference type="InterPro" id="IPR014018">
    <property type="entry name" value="SecA_motor_DEAD"/>
</dbReference>
<keyword evidence="3" id="KW-0175">Coiled coil</keyword>
<dbReference type="Proteomes" id="UP001470230">
    <property type="component" value="Unassembled WGS sequence"/>
</dbReference>
<dbReference type="SMART" id="SM00220">
    <property type="entry name" value="S_TKc"/>
    <property type="match status" value="1"/>
</dbReference>
<dbReference type="PANTHER" id="PTHR30612">
    <property type="entry name" value="SECA INNER MEMBRANE COMPONENT OF SEC PROTEIN SECRETION SYSTEM"/>
    <property type="match status" value="1"/>
</dbReference>
<accession>A0ABR2HCW2</accession>
<keyword evidence="2" id="KW-0811">Translocation</keyword>
<dbReference type="InterPro" id="IPR027417">
    <property type="entry name" value="P-loop_NTPase"/>
</dbReference>
<dbReference type="InterPro" id="IPR000719">
    <property type="entry name" value="Prot_kinase_dom"/>
</dbReference>
<evidence type="ECO:0000259" key="5">
    <source>
        <dbReference type="PROSITE" id="PS51196"/>
    </source>
</evidence>
<organism evidence="6 7">
    <name type="scientific">Tritrichomonas musculus</name>
    <dbReference type="NCBI Taxonomy" id="1915356"/>
    <lineage>
        <taxon>Eukaryota</taxon>
        <taxon>Metamonada</taxon>
        <taxon>Parabasalia</taxon>
        <taxon>Tritrichomonadida</taxon>
        <taxon>Tritrichomonadidae</taxon>
        <taxon>Tritrichomonas</taxon>
    </lineage>
</organism>
<dbReference type="SUPFAM" id="SSF52540">
    <property type="entry name" value="P-loop containing nucleoside triphosphate hydrolases"/>
    <property type="match status" value="2"/>
</dbReference>
<comment type="caution">
    <text evidence="6">The sequence shown here is derived from an EMBL/GenBank/DDBJ whole genome shotgun (WGS) entry which is preliminary data.</text>
</comment>
<evidence type="ECO:0000256" key="3">
    <source>
        <dbReference type="SAM" id="Coils"/>
    </source>
</evidence>
<dbReference type="InterPro" id="IPR011115">
    <property type="entry name" value="SecA_DEAD"/>
</dbReference>
<evidence type="ECO:0000256" key="1">
    <source>
        <dbReference type="ARBA" id="ARBA00022927"/>
    </source>
</evidence>
<keyword evidence="7" id="KW-1185">Reference proteome</keyword>
<name>A0ABR2HCW2_9EUKA</name>
<feature type="compositionally biased region" description="Acidic residues" evidence="4">
    <location>
        <begin position="937"/>
        <end position="963"/>
    </location>
</feature>
<evidence type="ECO:0000256" key="2">
    <source>
        <dbReference type="ARBA" id="ARBA00023010"/>
    </source>
</evidence>